<keyword evidence="5" id="KW-0648">Protein biosynthesis</keyword>
<dbReference type="Gene3D" id="3.40.50.620">
    <property type="entry name" value="HUPs"/>
    <property type="match status" value="1"/>
</dbReference>
<name>A0A2U1MYE2_ARTAN</name>
<organism evidence="7 8">
    <name type="scientific">Artemisia annua</name>
    <name type="common">Sweet wormwood</name>
    <dbReference type="NCBI Taxonomy" id="35608"/>
    <lineage>
        <taxon>Eukaryota</taxon>
        <taxon>Viridiplantae</taxon>
        <taxon>Streptophyta</taxon>
        <taxon>Embryophyta</taxon>
        <taxon>Tracheophyta</taxon>
        <taxon>Spermatophyta</taxon>
        <taxon>Magnoliopsida</taxon>
        <taxon>eudicotyledons</taxon>
        <taxon>Gunneridae</taxon>
        <taxon>Pentapetalae</taxon>
        <taxon>asterids</taxon>
        <taxon>campanulids</taxon>
        <taxon>Asterales</taxon>
        <taxon>Asteraceae</taxon>
        <taxon>Asteroideae</taxon>
        <taxon>Anthemideae</taxon>
        <taxon>Artemisiinae</taxon>
        <taxon>Artemisia</taxon>
    </lineage>
</organism>
<sequence>MGHFYAIPTGSGFHLVSWFMNVHKKLYHHETIKIKIYKGTCDSPDEAKVLIRSEMLEHGHAVVLFEPKKKVISRSGDECVVALTNQRGRKDAEANTKSNSDQTRKAFKNMLEDLKQWAYSRSFGLGTRIPWDEDFLVESFSNSTIYMAYYRKVPESTGNLKTLKEAIEEFSADATRFSLANAGGGTDIKQLMMRFCG</sequence>
<dbReference type="GO" id="GO:0006429">
    <property type="term" value="P:leucyl-tRNA aminoacylation"/>
    <property type="evidence" value="ECO:0007669"/>
    <property type="project" value="InterPro"/>
</dbReference>
<dbReference type="AlphaFoldDB" id="A0A2U1MYE2"/>
<evidence type="ECO:0000313" key="8">
    <source>
        <dbReference type="Proteomes" id="UP000245207"/>
    </source>
</evidence>
<dbReference type="SUPFAM" id="SSF52374">
    <property type="entry name" value="Nucleotidylyl transferase"/>
    <property type="match status" value="1"/>
</dbReference>
<evidence type="ECO:0000256" key="4">
    <source>
        <dbReference type="ARBA" id="ARBA00022840"/>
    </source>
</evidence>
<dbReference type="GO" id="GO:0004823">
    <property type="term" value="F:leucine-tRNA ligase activity"/>
    <property type="evidence" value="ECO:0007669"/>
    <property type="project" value="InterPro"/>
</dbReference>
<gene>
    <name evidence="7" type="ORF">CTI12_AA307020</name>
</gene>
<dbReference type="EMBL" id="PKPP01004060">
    <property type="protein sequence ID" value="PWA66282.1"/>
    <property type="molecule type" value="Genomic_DNA"/>
</dbReference>
<dbReference type="PANTHER" id="PTHR45794">
    <property type="entry name" value="LEUCYL-TRNA SYNTHETASE"/>
    <property type="match status" value="1"/>
</dbReference>
<accession>A0A2U1MYE2</accession>
<protein>
    <submittedName>
        <fullName evidence="7">Uncharacterized protein</fullName>
    </submittedName>
</protein>
<evidence type="ECO:0000256" key="3">
    <source>
        <dbReference type="ARBA" id="ARBA00022741"/>
    </source>
</evidence>
<dbReference type="Gene3D" id="3.90.740.10">
    <property type="entry name" value="Valyl/Leucyl/Isoleucyl-tRNA synthetase, editing domain"/>
    <property type="match status" value="1"/>
</dbReference>
<keyword evidence="2" id="KW-0436">Ligase</keyword>
<comment type="caution">
    <text evidence="7">The sequence shown here is derived from an EMBL/GenBank/DDBJ whole genome shotgun (WGS) entry which is preliminary data.</text>
</comment>
<evidence type="ECO:0000313" key="7">
    <source>
        <dbReference type="EMBL" id="PWA66282.1"/>
    </source>
</evidence>
<keyword evidence="3" id="KW-0547">Nucleotide-binding</keyword>
<dbReference type="InterPro" id="IPR009008">
    <property type="entry name" value="Val/Leu/Ile-tRNA-synth_edit"/>
</dbReference>
<proteinExistence type="inferred from homology"/>
<dbReference type="GO" id="GO:0005524">
    <property type="term" value="F:ATP binding"/>
    <property type="evidence" value="ECO:0007669"/>
    <property type="project" value="UniProtKB-KW"/>
</dbReference>
<keyword evidence="6" id="KW-0030">Aminoacyl-tRNA synthetase</keyword>
<evidence type="ECO:0000256" key="6">
    <source>
        <dbReference type="ARBA" id="ARBA00023146"/>
    </source>
</evidence>
<reference evidence="7 8" key="1">
    <citation type="journal article" date="2018" name="Mol. Plant">
        <title>The genome of Artemisia annua provides insight into the evolution of Asteraceae family and artemisinin biosynthesis.</title>
        <authorList>
            <person name="Shen Q."/>
            <person name="Zhang L."/>
            <person name="Liao Z."/>
            <person name="Wang S."/>
            <person name="Yan T."/>
            <person name="Shi P."/>
            <person name="Liu M."/>
            <person name="Fu X."/>
            <person name="Pan Q."/>
            <person name="Wang Y."/>
            <person name="Lv Z."/>
            <person name="Lu X."/>
            <person name="Zhang F."/>
            <person name="Jiang W."/>
            <person name="Ma Y."/>
            <person name="Chen M."/>
            <person name="Hao X."/>
            <person name="Li L."/>
            <person name="Tang Y."/>
            <person name="Lv G."/>
            <person name="Zhou Y."/>
            <person name="Sun X."/>
            <person name="Brodelius P.E."/>
            <person name="Rose J.K.C."/>
            <person name="Tang K."/>
        </authorList>
    </citation>
    <scope>NUCLEOTIDE SEQUENCE [LARGE SCALE GENOMIC DNA]</scope>
    <source>
        <strain evidence="8">cv. Huhao1</strain>
        <tissue evidence="7">Leaf</tissue>
    </source>
</reference>
<evidence type="ECO:0000256" key="1">
    <source>
        <dbReference type="ARBA" id="ARBA00005594"/>
    </source>
</evidence>
<keyword evidence="8" id="KW-1185">Reference proteome</keyword>
<dbReference type="InterPro" id="IPR014729">
    <property type="entry name" value="Rossmann-like_a/b/a_fold"/>
</dbReference>
<evidence type="ECO:0000256" key="2">
    <source>
        <dbReference type="ARBA" id="ARBA00022598"/>
    </source>
</evidence>
<keyword evidence="4" id="KW-0067">ATP-binding</keyword>
<dbReference type="PANTHER" id="PTHR45794:SF1">
    <property type="entry name" value="LEUCINE--TRNA LIGASE, CYTOPLASMIC"/>
    <property type="match status" value="1"/>
</dbReference>
<dbReference type="InterPro" id="IPR004493">
    <property type="entry name" value="Leu-tRNA-synth_Ia_arc/euk"/>
</dbReference>
<dbReference type="Proteomes" id="UP000245207">
    <property type="component" value="Unassembled WGS sequence"/>
</dbReference>
<evidence type="ECO:0000256" key="5">
    <source>
        <dbReference type="ARBA" id="ARBA00022917"/>
    </source>
</evidence>
<dbReference type="OrthoDB" id="1930820at2759"/>
<dbReference type="GO" id="GO:0002161">
    <property type="term" value="F:aminoacyl-tRNA deacylase activity"/>
    <property type="evidence" value="ECO:0007669"/>
    <property type="project" value="InterPro"/>
</dbReference>
<dbReference type="STRING" id="35608.A0A2U1MYE2"/>
<comment type="similarity">
    <text evidence="1">Belongs to the class-I aminoacyl-tRNA synthetase family.</text>
</comment>